<gene>
    <name evidence="5" type="primary">TAF1</name>
    <name evidence="5" type="ORF">MA16_Dca003205</name>
</gene>
<feature type="domain" description="TAFII-230 TBP-binding" evidence="4">
    <location>
        <begin position="19"/>
        <end position="62"/>
    </location>
</feature>
<accession>A0A2I0XC27</accession>
<feature type="compositionally biased region" description="Acidic residues" evidence="3">
    <location>
        <begin position="11"/>
        <end position="20"/>
    </location>
</feature>
<dbReference type="Proteomes" id="UP000233837">
    <property type="component" value="Unassembled WGS sequence"/>
</dbReference>
<evidence type="ECO:0000313" key="5">
    <source>
        <dbReference type="EMBL" id="PKU85465.1"/>
    </source>
</evidence>
<evidence type="ECO:0000259" key="4">
    <source>
        <dbReference type="Pfam" id="PF09247"/>
    </source>
</evidence>
<dbReference type="GO" id="GO:0005669">
    <property type="term" value="C:transcription factor TFIID complex"/>
    <property type="evidence" value="ECO:0007669"/>
    <property type="project" value="InterPro"/>
</dbReference>
<evidence type="ECO:0000256" key="2">
    <source>
        <dbReference type="ARBA" id="ARBA00023163"/>
    </source>
</evidence>
<dbReference type="GO" id="GO:0003743">
    <property type="term" value="F:translation initiation factor activity"/>
    <property type="evidence" value="ECO:0007669"/>
    <property type="project" value="UniProtKB-KW"/>
</dbReference>
<dbReference type="STRING" id="906689.A0A2I0XC27"/>
<keyword evidence="6" id="KW-1185">Reference proteome</keyword>
<reference evidence="5 6" key="2">
    <citation type="journal article" date="2017" name="Nature">
        <title>The Apostasia genome and the evolution of orchids.</title>
        <authorList>
            <person name="Zhang G.Q."/>
            <person name="Liu K.W."/>
            <person name="Li Z."/>
            <person name="Lohaus R."/>
            <person name="Hsiao Y.Y."/>
            <person name="Niu S.C."/>
            <person name="Wang J.Y."/>
            <person name="Lin Y.C."/>
            <person name="Xu Q."/>
            <person name="Chen L.J."/>
            <person name="Yoshida K."/>
            <person name="Fujiwara S."/>
            <person name="Wang Z.W."/>
            <person name="Zhang Y.Q."/>
            <person name="Mitsuda N."/>
            <person name="Wang M."/>
            <person name="Liu G.H."/>
            <person name="Pecoraro L."/>
            <person name="Huang H.X."/>
            <person name="Xiao X.J."/>
            <person name="Lin M."/>
            <person name="Wu X.Y."/>
            <person name="Wu W.L."/>
            <person name="Chen Y.Y."/>
            <person name="Chang S.B."/>
            <person name="Sakamoto S."/>
            <person name="Ohme-Takagi M."/>
            <person name="Yagi M."/>
            <person name="Zeng S.J."/>
            <person name="Shen C.Y."/>
            <person name="Yeh C.M."/>
            <person name="Luo Y.B."/>
            <person name="Tsai W.C."/>
            <person name="Van de Peer Y."/>
            <person name="Liu Z.J."/>
        </authorList>
    </citation>
    <scope>NUCLEOTIDE SEQUENCE [LARGE SCALE GENOMIC DNA]</scope>
    <source>
        <tissue evidence="5">The whole plant</tissue>
    </source>
</reference>
<dbReference type="GO" id="GO:0004402">
    <property type="term" value="F:histone acetyltransferase activity"/>
    <property type="evidence" value="ECO:0007669"/>
    <property type="project" value="InterPro"/>
</dbReference>
<proteinExistence type="predicted"/>
<dbReference type="InterPro" id="IPR040240">
    <property type="entry name" value="TAF1"/>
</dbReference>
<dbReference type="InterPro" id="IPR009067">
    <property type="entry name" value="TAF_II_230-bd"/>
</dbReference>
<protein>
    <submittedName>
        <fullName evidence="5">Transcription initiation factor TFIID subunit 1</fullName>
    </submittedName>
</protein>
<evidence type="ECO:0000256" key="1">
    <source>
        <dbReference type="ARBA" id="ARBA00023015"/>
    </source>
</evidence>
<evidence type="ECO:0000313" key="6">
    <source>
        <dbReference type="Proteomes" id="UP000233837"/>
    </source>
</evidence>
<dbReference type="AlphaFoldDB" id="A0A2I0XC27"/>
<sequence length="282" mass="31485">MDEAASHDGREEEDEEEYEEVGGGGRLLGFMFGNVDYSGDLDVDYLDEDAKEHLSALADKLGPSLTDMDLIKSSPATTDASEQDFYEKAEDAVDYEDIDEQYDGPEVQAATEEDHLLPRKEYFSSDAFLSSLNSKASIFDEEDYDEDDDMGKDSKIKEKIDEVEGLSLAGGDLEVASAKSLSLDDDMPSRVSLEIEEVALEPAVFQEDEAVLEEQVNSKCESALPVLCVEDGLVILRFSEIFGVHEPLKRPDRRNCQKRPSCNGRFSDGDIRSWKVYQRRGC</sequence>
<dbReference type="GO" id="GO:0016251">
    <property type="term" value="F:RNA polymerase II general transcription initiation factor activity"/>
    <property type="evidence" value="ECO:0007669"/>
    <property type="project" value="InterPro"/>
</dbReference>
<dbReference type="Pfam" id="PF09247">
    <property type="entry name" value="TBP-binding"/>
    <property type="match status" value="1"/>
</dbReference>
<dbReference type="PANTHER" id="PTHR13900:SF0">
    <property type="entry name" value="TRANSCRIPTION INITIATION FACTOR TFIID SUBUNIT 1"/>
    <property type="match status" value="1"/>
</dbReference>
<dbReference type="GO" id="GO:0017025">
    <property type="term" value="F:TBP-class protein binding"/>
    <property type="evidence" value="ECO:0007669"/>
    <property type="project" value="InterPro"/>
</dbReference>
<feature type="compositionally biased region" description="Basic and acidic residues" evidence="3">
    <location>
        <begin position="1"/>
        <end position="10"/>
    </location>
</feature>
<feature type="region of interest" description="Disordered" evidence="3">
    <location>
        <begin position="1"/>
        <end position="23"/>
    </location>
</feature>
<organism evidence="5 6">
    <name type="scientific">Dendrobium catenatum</name>
    <dbReference type="NCBI Taxonomy" id="906689"/>
    <lineage>
        <taxon>Eukaryota</taxon>
        <taxon>Viridiplantae</taxon>
        <taxon>Streptophyta</taxon>
        <taxon>Embryophyta</taxon>
        <taxon>Tracheophyta</taxon>
        <taxon>Spermatophyta</taxon>
        <taxon>Magnoliopsida</taxon>
        <taxon>Liliopsida</taxon>
        <taxon>Asparagales</taxon>
        <taxon>Orchidaceae</taxon>
        <taxon>Epidendroideae</taxon>
        <taxon>Malaxideae</taxon>
        <taxon>Dendrobiinae</taxon>
        <taxon>Dendrobium</taxon>
    </lineage>
</organism>
<keyword evidence="5" id="KW-0648">Protein biosynthesis</keyword>
<evidence type="ECO:0000256" key="3">
    <source>
        <dbReference type="SAM" id="MobiDB-lite"/>
    </source>
</evidence>
<name>A0A2I0XC27_9ASPA</name>
<keyword evidence="5" id="KW-0396">Initiation factor</keyword>
<keyword evidence="1" id="KW-0805">Transcription regulation</keyword>
<dbReference type="SUPFAM" id="SSF47055">
    <property type="entry name" value="TAF(II)230 TBP-binding fragment"/>
    <property type="match status" value="1"/>
</dbReference>
<dbReference type="PANTHER" id="PTHR13900">
    <property type="entry name" value="TRANSCRIPTION INITIATION FACTOR TFIID"/>
    <property type="match status" value="1"/>
</dbReference>
<dbReference type="InterPro" id="IPR036741">
    <property type="entry name" value="TAFII-230_TBP-bd_sf"/>
</dbReference>
<keyword evidence="2" id="KW-0804">Transcription</keyword>
<dbReference type="EMBL" id="KZ501977">
    <property type="protein sequence ID" value="PKU85465.1"/>
    <property type="molecule type" value="Genomic_DNA"/>
</dbReference>
<dbReference type="Gene3D" id="1.10.1100.10">
    <property type="entry name" value="TAFII-230 TBP-binding domain"/>
    <property type="match status" value="1"/>
</dbReference>
<dbReference type="GO" id="GO:0051123">
    <property type="term" value="P:RNA polymerase II preinitiation complex assembly"/>
    <property type="evidence" value="ECO:0007669"/>
    <property type="project" value="TreeGrafter"/>
</dbReference>
<reference evidence="5 6" key="1">
    <citation type="journal article" date="2016" name="Sci. Rep.">
        <title>The Dendrobium catenatum Lindl. genome sequence provides insights into polysaccharide synthase, floral development and adaptive evolution.</title>
        <authorList>
            <person name="Zhang G.Q."/>
            <person name="Xu Q."/>
            <person name="Bian C."/>
            <person name="Tsai W.C."/>
            <person name="Yeh C.M."/>
            <person name="Liu K.W."/>
            <person name="Yoshida K."/>
            <person name="Zhang L.S."/>
            <person name="Chang S.B."/>
            <person name="Chen F."/>
            <person name="Shi Y."/>
            <person name="Su Y.Y."/>
            <person name="Zhang Y.Q."/>
            <person name="Chen L.J."/>
            <person name="Yin Y."/>
            <person name="Lin M."/>
            <person name="Huang H."/>
            <person name="Deng H."/>
            <person name="Wang Z.W."/>
            <person name="Zhu S.L."/>
            <person name="Zhao X."/>
            <person name="Deng C."/>
            <person name="Niu S.C."/>
            <person name="Huang J."/>
            <person name="Wang M."/>
            <person name="Liu G.H."/>
            <person name="Yang H.J."/>
            <person name="Xiao X.J."/>
            <person name="Hsiao Y.Y."/>
            <person name="Wu W.L."/>
            <person name="Chen Y.Y."/>
            <person name="Mitsuda N."/>
            <person name="Ohme-Takagi M."/>
            <person name="Luo Y.B."/>
            <person name="Van de Peer Y."/>
            <person name="Liu Z.J."/>
        </authorList>
    </citation>
    <scope>NUCLEOTIDE SEQUENCE [LARGE SCALE GENOMIC DNA]</scope>
    <source>
        <tissue evidence="5">The whole plant</tissue>
    </source>
</reference>